<feature type="transmembrane region" description="Helical" evidence="10">
    <location>
        <begin position="218"/>
        <end position="236"/>
    </location>
</feature>
<feature type="transmembrane region" description="Helical" evidence="10">
    <location>
        <begin position="488"/>
        <end position="504"/>
    </location>
</feature>
<feature type="region of interest" description="Disordered" evidence="9">
    <location>
        <begin position="58"/>
        <end position="80"/>
    </location>
</feature>
<feature type="transmembrane region" description="Helical" evidence="10">
    <location>
        <begin position="566"/>
        <end position="588"/>
    </location>
</feature>
<dbReference type="PROSITE" id="PS00018">
    <property type="entry name" value="EF_HAND_1"/>
    <property type="match status" value="1"/>
</dbReference>
<keyword evidence="2" id="KW-0813">Transport</keyword>
<feature type="transmembrane region" description="Helical" evidence="10">
    <location>
        <begin position="304"/>
        <end position="323"/>
    </location>
</feature>
<dbReference type="PANTHER" id="PTHR16254:SF14">
    <property type="entry name" value="TRANSMEMBRANE AND COILED-COIL DOMAIN-CONTAINING PROTEIN 3"/>
    <property type="match status" value="1"/>
</dbReference>
<evidence type="ECO:0000259" key="11">
    <source>
        <dbReference type="PROSITE" id="PS50222"/>
    </source>
</evidence>
<evidence type="ECO:0000256" key="6">
    <source>
        <dbReference type="ARBA" id="ARBA00022989"/>
    </source>
</evidence>
<dbReference type="InterPro" id="IPR002048">
    <property type="entry name" value="EF_hand_dom"/>
</dbReference>
<feature type="transmembrane region" description="Helical" evidence="10">
    <location>
        <begin position="192"/>
        <end position="211"/>
    </location>
</feature>
<accession>A0A7S1TLZ0</accession>
<dbReference type="EMBL" id="HBGI01002848">
    <property type="protein sequence ID" value="CAD9240124.1"/>
    <property type="molecule type" value="Transcribed_RNA"/>
</dbReference>
<evidence type="ECO:0000256" key="3">
    <source>
        <dbReference type="ARBA" id="ARBA00022449"/>
    </source>
</evidence>
<keyword evidence="5" id="KW-0732">Signal</keyword>
<feature type="transmembrane region" description="Helical" evidence="10">
    <location>
        <begin position="541"/>
        <end position="559"/>
    </location>
</feature>
<dbReference type="PANTHER" id="PTHR16254">
    <property type="entry name" value="POTASSIUM/PROTON ANTIPORTER-RELATED"/>
    <property type="match status" value="1"/>
</dbReference>
<comment type="subcellular location">
    <subcellularLocation>
        <location evidence="1">Membrane</location>
        <topology evidence="1">Multi-pass membrane protein</topology>
    </subcellularLocation>
</comment>
<evidence type="ECO:0000256" key="2">
    <source>
        <dbReference type="ARBA" id="ARBA00022448"/>
    </source>
</evidence>
<evidence type="ECO:0000313" key="12">
    <source>
        <dbReference type="EMBL" id="CAD9240124.1"/>
    </source>
</evidence>
<reference evidence="12" key="1">
    <citation type="submission" date="2021-01" db="EMBL/GenBank/DDBJ databases">
        <authorList>
            <person name="Corre E."/>
            <person name="Pelletier E."/>
            <person name="Niang G."/>
            <person name="Scheremetjew M."/>
            <person name="Finn R."/>
            <person name="Kale V."/>
            <person name="Holt S."/>
            <person name="Cochrane G."/>
            <person name="Meng A."/>
            <person name="Brown T."/>
            <person name="Cohen L."/>
        </authorList>
    </citation>
    <scope>NUCLEOTIDE SEQUENCE</scope>
    <source>
        <strain evidence="12">CCMP3124</strain>
    </source>
</reference>
<dbReference type="GO" id="GO:0016020">
    <property type="term" value="C:membrane"/>
    <property type="evidence" value="ECO:0007669"/>
    <property type="project" value="UniProtKB-SubCell"/>
</dbReference>
<evidence type="ECO:0000256" key="8">
    <source>
        <dbReference type="ARBA" id="ARBA00023136"/>
    </source>
</evidence>
<feature type="transmembrane region" description="Helical" evidence="10">
    <location>
        <begin position="418"/>
        <end position="440"/>
    </location>
</feature>
<dbReference type="InterPro" id="IPR045158">
    <property type="entry name" value="KEA4/5/6-like"/>
</dbReference>
<evidence type="ECO:0000256" key="7">
    <source>
        <dbReference type="ARBA" id="ARBA00023065"/>
    </source>
</evidence>
<dbReference type="AlphaFoldDB" id="A0A7S1TLZ0"/>
<dbReference type="InterPro" id="IPR006153">
    <property type="entry name" value="Cation/H_exchanger_TM"/>
</dbReference>
<dbReference type="InterPro" id="IPR018247">
    <property type="entry name" value="EF_Hand_1_Ca_BS"/>
</dbReference>
<keyword evidence="6 10" id="KW-1133">Transmembrane helix</keyword>
<sequence length="662" mass="70207">MTSRTPRAARLRAREVSRAQRGLRSMAWWLHGLAMCCLMCSVVAVAPPTVSFAKREAKSGSTTVATTASAGAGGGNRSTSRLFKRFDQDGDDLLNEKEVAALLKSLKSTSSLGSPPTIGGMSAVNAGAGFPGGVSTGTRERERGTHDVSLDGETLSVGDSEFELLFRQLSNLKHTRDPSKDPRVSLQEDITFIKDLVVVFLAATIGGALSAQVRFPPLVGFLVGGMVVGPGGLNLVTELVEMETLASVGIALVLFSLGCEFSVSELLSVKRVAIYGGVISMAMIVILCAGLTPLLSLTDNVREGIVVGLAISLSSTAVVLQCISIPGHDANGTSANAQSACAATAHESIVPIPHAHSPVLMGNNSSAKSLANVYGQNYPMSARGNELSAESSHSFEQVSAGGPGNVELTLDSPKARKVMLALLIFQDVAIGLIVAVLPALKGTMSSFVEDVVGSALRLCVFMILSLLVAEFVLPWILERIDRTRSESLFTISSVLFCLLVAYVSEELGLAIELGAFSAGIMVSESRFRDRVEHSVRSVQDVFAGVFFVAIGMMIHWRYFYLNFFRVVLMLMFILASKCFAMSTVIYLFGSLPTRAAVGAGLALSQAGEFTFVIASKAQALQMFSGPDLRVLNGATALSMLLTPFLVRYARSVARTRAHSGSE</sequence>
<dbReference type="Gene3D" id="1.20.1530.20">
    <property type="match status" value="2"/>
</dbReference>
<dbReference type="Pfam" id="PF00999">
    <property type="entry name" value="Na_H_Exchanger"/>
    <property type="match status" value="2"/>
</dbReference>
<dbReference type="GO" id="GO:0015386">
    <property type="term" value="F:potassium:proton antiporter activity"/>
    <property type="evidence" value="ECO:0007669"/>
    <property type="project" value="InterPro"/>
</dbReference>
<feature type="transmembrane region" description="Helical" evidence="10">
    <location>
        <begin position="630"/>
        <end position="649"/>
    </location>
</feature>
<dbReference type="InterPro" id="IPR038770">
    <property type="entry name" value="Na+/solute_symporter_sf"/>
</dbReference>
<evidence type="ECO:0000256" key="1">
    <source>
        <dbReference type="ARBA" id="ARBA00004141"/>
    </source>
</evidence>
<dbReference type="PROSITE" id="PS50222">
    <property type="entry name" value="EF_HAND_2"/>
    <property type="match status" value="1"/>
</dbReference>
<name>A0A7S1TLZ0_9RHOD</name>
<evidence type="ECO:0000256" key="5">
    <source>
        <dbReference type="ARBA" id="ARBA00022729"/>
    </source>
</evidence>
<feature type="transmembrane region" description="Helical" evidence="10">
    <location>
        <begin position="455"/>
        <end position="476"/>
    </location>
</feature>
<dbReference type="GO" id="GO:0005509">
    <property type="term" value="F:calcium ion binding"/>
    <property type="evidence" value="ECO:0007669"/>
    <property type="project" value="InterPro"/>
</dbReference>
<keyword evidence="7" id="KW-0406">Ion transport</keyword>
<feature type="transmembrane region" description="Helical" evidence="10">
    <location>
        <begin position="242"/>
        <end position="263"/>
    </location>
</feature>
<gene>
    <name evidence="12" type="ORF">EAUS1353_LOCUS1862</name>
</gene>
<keyword evidence="3" id="KW-0050">Antiport</keyword>
<evidence type="ECO:0000256" key="10">
    <source>
        <dbReference type="SAM" id="Phobius"/>
    </source>
</evidence>
<feature type="compositionally biased region" description="Low complexity" evidence="9">
    <location>
        <begin position="59"/>
        <end position="70"/>
    </location>
</feature>
<evidence type="ECO:0000256" key="9">
    <source>
        <dbReference type="SAM" id="MobiDB-lite"/>
    </source>
</evidence>
<keyword evidence="8 10" id="KW-0472">Membrane</keyword>
<organism evidence="12">
    <name type="scientific">Erythrolobus australicus</name>
    <dbReference type="NCBI Taxonomy" id="1077150"/>
    <lineage>
        <taxon>Eukaryota</taxon>
        <taxon>Rhodophyta</taxon>
        <taxon>Bangiophyceae</taxon>
        <taxon>Porphyridiales</taxon>
        <taxon>Porphyridiaceae</taxon>
        <taxon>Erythrolobus</taxon>
    </lineage>
</organism>
<evidence type="ECO:0000256" key="4">
    <source>
        <dbReference type="ARBA" id="ARBA00022692"/>
    </source>
</evidence>
<feature type="domain" description="EF-hand" evidence="11">
    <location>
        <begin position="81"/>
        <end position="109"/>
    </location>
</feature>
<proteinExistence type="predicted"/>
<feature type="transmembrane region" description="Helical" evidence="10">
    <location>
        <begin position="272"/>
        <end position="292"/>
    </location>
</feature>
<protein>
    <recommendedName>
        <fullName evidence="11">EF-hand domain-containing protein</fullName>
    </recommendedName>
</protein>
<keyword evidence="4 10" id="KW-0812">Transmembrane</keyword>